<reference evidence="2" key="1">
    <citation type="submission" date="2013-01" db="EMBL/GenBank/DDBJ databases">
        <title>Draft Genome Sequence of a Mulberry Tree, Morus notabilis C.K. Schneid.</title>
        <authorList>
            <person name="He N."/>
            <person name="Zhao S."/>
        </authorList>
    </citation>
    <scope>NUCLEOTIDE SEQUENCE</scope>
</reference>
<gene>
    <name evidence="1" type="ORF">L484_014734</name>
</gene>
<protein>
    <submittedName>
        <fullName evidence="1">Uncharacterized protein</fullName>
    </submittedName>
</protein>
<proteinExistence type="predicted"/>
<keyword evidence="2" id="KW-1185">Reference proteome</keyword>
<organism evidence="1 2">
    <name type="scientific">Morus notabilis</name>
    <dbReference type="NCBI Taxonomy" id="981085"/>
    <lineage>
        <taxon>Eukaryota</taxon>
        <taxon>Viridiplantae</taxon>
        <taxon>Streptophyta</taxon>
        <taxon>Embryophyta</taxon>
        <taxon>Tracheophyta</taxon>
        <taxon>Spermatophyta</taxon>
        <taxon>Magnoliopsida</taxon>
        <taxon>eudicotyledons</taxon>
        <taxon>Gunneridae</taxon>
        <taxon>Pentapetalae</taxon>
        <taxon>rosids</taxon>
        <taxon>fabids</taxon>
        <taxon>Rosales</taxon>
        <taxon>Moraceae</taxon>
        <taxon>Moreae</taxon>
        <taxon>Morus</taxon>
    </lineage>
</organism>
<accession>W9QLW4</accession>
<name>W9QLW4_9ROSA</name>
<dbReference type="AlphaFoldDB" id="W9QLW4"/>
<evidence type="ECO:0000313" key="1">
    <source>
        <dbReference type="EMBL" id="EXB31251.1"/>
    </source>
</evidence>
<dbReference type="EMBL" id="KE343505">
    <property type="protein sequence ID" value="EXB31251.1"/>
    <property type="molecule type" value="Genomic_DNA"/>
</dbReference>
<sequence>MSRVATKEISTVQLPKIYGCDLSSRQWRQAMVAHLARGTSASQQRDQVGNTTRYDVTSPFLTHSRSV</sequence>
<evidence type="ECO:0000313" key="2">
    <source>
        <dbReference type="Proteomes" id="UP000030645"/>
    </source>
</evidence>
<dbReference type="Proteomes" id="UP000030645">
    <property type="component" value="Unassembled WGS sequence"/>
</dbReference>